<dbReference type="Proteomes" id="UP000179018">
    <property type="component" value="Unassembled WGS sequence"/>
</dbReference>
<proteinExistence type="predicted"/>
<feature type="region of interest" description="Disordered" evidence="1">
    <location>
        <begin position="1"/>
        <end position="23"/>
    </location>
</feature>
<reference evidence="2 3" key="1">
    <citation type="journal article" date="2016" name="Nat. Commun.">
        <title>Thousands of microbial genomes shed light on interconnected biogeochemical processes in an aquifer system.</title>
        <authorList>
            <person name="Anantharaman K."/>
            <person name="Brown C.T."/>
            <person name="Hug L.A."/>
            <person name="Sharon I."/>
            <person name="Castelle C.J."/>
            <person name="Probst A.J."/>
            <person name="Thomas B.C."/>
            <person name="Singh A."/>
            <person name="Wilkins M.J."/>
            <person name="Karaoz U."/>
            <person name="Brodie E.L."/>
            <person name="Williams K.H."/>
            <person name="Hubbard S.S."/>
            <person name="Banfield J.F."/>
        </authorList>
    </citation>
    <scope>NUCLEOTIDE SEQUENCE [LARGE SCALE GENOMIC DNA]</scope>
</reference>
<sequence>MTEGGIPEGEGESDSFDLVRGPKTDVNIGDTSVEKLQKAAARGVQVDITFHDPGSADVKLGDEGFEATQTRPGKIKADVTKVAVQGVPTRRGGLAGWLDRLRGRG</sequence>
<name>A0A1F8B6Z1_9BACT</name>
<gene>
    <name evidence="2" type="ORF">A3A75_03680</name>
</gene>
<dbReference type="EMBL" id="MGHC01000015">
    <property type="protein sequence ID" value="OGM59814.1"/>
    <property type="molecule type" value="Genomic_DNA"/>
</dbReference>
<evidence type="ECO:0000313" key="3">
    <source>
        <dbReference type="Proteomes" id="UP000179018"/>
    </source>
</evidence>
<comment type="caution">
    <text evidence="2">The sequence shown here is derived from an EMBL/GenBank/DDBJ whole genome shotgun (WGS) entry which is preliminary data.</text>
</comment>
<evidence type="ECO:0000313" key="2">
    <source>
        <dbReference type="EMBL" id="OGM59814.1"/>
    </source>
</evidence>
<evidence type="ECO:0000256" key="1">
    <source>
        <dbReference type="SAM" id="MobiDB-lite"/>
    </source>
</evidence>
<organism evidence="2 3">
    <name type="scientific">Candidatus Woesebacteria bacterium RIFCSPLOWO2_01_FULL_39_10</name>
    <dbReference type="NCBI Taxonomy" id="1802516"/>
    <lineage>
        <taxon>Bacteria</taxon>
        <taxon>Candidatus Woeseibacteriota</taxon>
    </lineage>
</organism>
<protein>
    <submittedName>
        <fullName evidence="2">Uncharacterized protein</fullName>
    </submittedName>
</protein>
<accession>A0A1F8B6Z1</accession>
<dbReference type="AlphaFoldDB" id="A0A1F8B6Z1"/>